<name>A0ABR0S8F2_9HYPO</name>
<gene>
    <name evidence="2" type="ORF">PT974_12590</name>
</gene>
<dbReference type="InterPro" id="IPR032710">
    <property type="entry name" value="NTF2-like_dom_sf"/>
</dbReference>
<organism evidence="2 3">
    <name type="scientific">Cladobotryum mycophilum</name>
    <dbReference type="NCBI Taxonomy" id="491253"/>
    <lineage>
        <taxon>Eukaryota</taxon>
        <taxon>Fungi</taxon>
        <taxon>Dikarya</taxon>
        <taxon>Ascomycota</taxon>
        <taxon>Pezizomycotina</taxon>
        <taxon>Sordariomycetes</taxon>
        <taxon>Hypocreomycetidae</taxon>
        <taxon>Hypocreales</taxon>
        <taxon>Hypocreaceae</taxon>
        <taxon>Cladobotryum</taxon>
    </lineage>
</organism>
<sequence>MTLPESLSPVESRDRLAIRQLIDRYAQCADRRLAEEQMALFTHNAHFMVFMGGQGQPVTQELHTREDLRPVFEALRAYTHTMHFNGHSTMTIGADGNTASGESYCIAHHIIDKDGQRTVFVAHLRYHDVVKKQADGAWLFAERKLFLDWSESRPINS</sequence>
<dbReference type="Proteomes" id="UP001338125">
    <property type="component" value="Unassembled WGS sequence"/>
</dbReference>
<protein>
    <recommendedName>
        <fullName evidence="1">SnoaL-like domain-containing protein</fullName>
    </recommendedName>
</protein>
<dbReference type="EMBL" id="JAVFKD010000016">
    <property type="protein sequence ID" value="KAK5988435.1"/>
    <property type="molecule type" value="Genomic_DNA"/>
</dbReference>
<dbReference type="InterPro" id="IPR037401">
    <property type="entry name" value="SnoaL-like"/>
</dbReference>
<dbReference type="Gene3D" id="3.10.450.50">
    <property type="match status" value="1"/>
</dbReference>
<evidence type="ECO:0000259" key="1">
    <source>
        <dbReference type="Pfam" id="PF13577"/>
    </source>
</evidence>
<dbReference type="CDD" id="cd00531">
    <property type="entry name" value="NTF2_like"/>
    <property type="match status" value="1"/>
</dbReference>
<accession>A0ABR0S8F2</accession>
<proteinExistence type="predicted"/>
<feature type="domain" description="SnoaL-like" evidence="1">
    <location>
        <begin position="11"/>
        <end position="144"/>
    </location>
</feature>
<reference evidence="2 3" key="1">
    <citation type="submission" date="2024-01" db="EMBL/GenBank/DDBJ databases">
        <title>Complete genome of Cladobotryum mycophilum ATHUM6906.</title>
        <authorList>
            <person name="Christinaki A.C."/>
            <person name="Myridakis A.I."/>
            <person name="Kouvelis V.N."/>
        </authorList>
    </citation>
    <scope>NUCLEOTIDE SEQUENCE [LARGE SCALE GENOMIC DNA]</scope>
    <source>
        <strain evidence="2 3">ATHUM6906</strain>
    </source>
</reference>
<comment type="caution">
    <text evidence="2">The sequence shown here is derived from an EMBL/GenBank/DDBJ whole genome shotgun (WGS) entry which is preliminary data.</text>
</comment>
<evidence type="ECO:0000313" key="2">
    <source>
        <dbReference type="EMBL" id="KAK5988435.1"/>
    </source>
</evidence>
<dbReference type="SUPFAM" id="SSF54427">
    <property type="entry name" value="NTF2-like"/>
    <property type="match status" value="1"/>
</dbReference>
<keyword evidence="3" id="KW-1185">Reference proteome</keyword>
<dbReference type="Pfam" id="PF13577">
    <property type="entry name" value="SnoaL_4"/>
    <property type="match status" value="1"/>
</dbReference>
<evidence type="ECO:0000313" key="3">
    <source>
        <dbReference type="Proteomes" id="UP001338125"/>
    </source>
</evidence>